<dbReference type="InterPro" id="IPR025827">
    <property type="entry name" value="Zn_ribbon_recom_dom"/>
</dbReference>
<organism evidence="5 6">
    <name type="scientific">Youngiibacter fragilis 232.1</name>
    <dbReference type="NCBI Taxonomy" id="994573"/>
    <lineage>
        <taxon>Bacteria</taxon>
        <taxon>Bacillati</taxon>
        <taxon>Bacillota</taxon>
        <taxon>Clostridia</taxon>
        <taxon>Eubacteriales</taxon>
        <taxon>Clostridiaceae</taxon>
        <taxon>Youngiibacter</taxon>
    </lineage>
</organism>
<dbReference type="OrthoDB" id="9781670at2"/>
<dbReference type="EMBL" id="AXUN02000059">
    <property type="protein sequence ID" value="ETA81829.1"/>
    <property type="molecule type" value="Genomic_DNA"/>
</dbReference>
<dbReference type="CDD" id="cd00338">
    <property type="entry name" value="Ser_Recombinase"/>
    <property type="match status" value="2"/>
</dbReference>
<sequence length="1244" mass="145670">MKDNDKRMWVQTLWNPINERHKSPLDSPEPGIKVAAYCRVSMKEEEQLRSLENQVHHYTHFIKSKPNWRFVGVYYDDGISAAMASGRRGFQRIIRHAEEGKVDLILTKNISRFSRNSKELLDIINQLKAIGVGIYFEKENIDTSREYNKFLLSTYAALAQEEIETISNSTMWGYEKRFLKGIPKFNRLYGYKVIHAGDDSQLIVLEDEAKIVRMMYEQYLQGKTFTDIARALTEAGVKTAKGKDVWIGGMIKHILSNVTYTGNKLTRELKRDLFTNKVNSGERDQVFIGNTHEPIISNDIFNLVQKKLEANTKERKPSEKREKNHMSGRLLCGRCGYSFTIIHNRASHHFKCSPKIMGVCDSELYRDADIREMMMRAMYIKYDFTDEDIVLKLLKELQVINQNDHFEFHRLKFITEIEIVKRQQAISDRYSAISIEKMEEEYRTFESKIAKIEDDRYIRIDAVEWLKKNKTLDSFIAQVTTKILRAWVSEMTVYTRDDFLVQWIDGTQTEIGSCEHHLVKDRNSKSYESGEETSRRAKFEVNHISETTEGQGELDLLSKSASSNNEDSNQPENNSTGKEELELNLNSNAEIIKIEPGQRDYIMKNLHKSLSANMMMQNASVHTASINKPRLKTAAYCRISTDSEEQKVSLKTQVAYYTYLILKDPQYEYAGIYADEGISGRSMKNRTEFLKLLEECKAGNVDLILTKSISRFSRNALDCLEQIRMLKSLPSPVYVYFEKENIHTKDEKSELMISIFGSIAQEESVNMGEAMAWGKRRYAERGIVNPSVAPYGYRTVRKGEWEVVEEEATIIRRIYRMLLSGKSIHEITKELSMEKIKGPGGNEQWHLQTIRNILRNEIYRGNYLYQKAYIKDTIEKKVVMNRGELPQYLIENHHKAIVDNETWEKVQKVLEARREKYENKKSITYPEDKMKNASLEDIFTCGECGSKIGHRRSIQSSNEIHSWICTKAAKSFLVDSCKSTSVYQKHLELHFMKTLLDIKKHRSFKDEVLTYIRTQEVDEKEEWRIKVIEKRIKDLNRELYNAVDQELNKKGQDSRKVDELTEKIVDLQEELKVFRDRKAKVEDLKAELEWFLKKLETIDDARVKRNEGIGHGEEIYFREDIFERIVRSAQLYSDGRIVYELSLGIQWFIDFKYSAFQKLLIKWKDKQRAEEKEAFLEGPEVKELLEFCKEPKSYSDLHAFMCERKEVSYSYFRKLVIRPLMKKGKLKFTIPEDVMNRHQRYTSI</sequence>
<dbReference type="SUPFAM" id="SSF53041">
    <property type="entry name" value="Resolvase-like"/>
    <property type="match status" value="2"/>
</dbReference>
<dbReference type="Gene3D" id="3.90.1750.20">
    <property type="entry name" value="Putative Large Serine Recombinase, Chain B, Domain 2"/>
    <property type="match status" value="2"/>
</dbReference>
<comment type="caution">
    <text evidence="5">The sequence shown here is derived from an EMBL/GenBank/DDBJ whole genome shotgun (WGS) entry which is preliminary data.</text>
</comment>
<evidence type="ECO:0000256" key="1">
    <source>
        <dbReference type="SAM" id="Coils"/>
    </source>
</evidence>
<feature type="domain" description="Resolvase/invertase-type recombinase catalytic" evidence="3">
    <location>
        <begin position="33"/>
        <end position="181"/>
    </location>
</feature>
<proteinExistence type="predicted"/>
<evidence type="ECO:0000259" key="4">
    <source>
        <dbReference type="PROSITE" id="PS51737"/>
    </source>
</evidence>
<feature type="compositionally biased region" description="Polar residues" evidence="2">
    <location>
        <begin position="559"/>
        <end position="576"/>
    </location>
</feature>
<dbReference type="PROSITE" id="PS51737">
    <property type="entry name" value="RECOMBINASE_DNA_BIND"/>
    <property type="match status" value="2"/>
</dbReference>
<evidence type="ECO:0000313" key="5">
    <source>
        <dbReference type="EMBL" id="ETA81829.1"/>
    </source>
</evidence>
<dbReference type="Pfam" id="PF13408">
    <property type="entry name" value="Zn_ribbon_recom"/>
    <property type="match status" value="1"/>
</dbReference>
<dbReference type="PATRIC" id="fig|994573.3.peg.816"/>
<keyword evidence="1" id="KW-0175">Coiled coil</keyword>
<dbReference type="PROSITE" id="PS51736">
    <property type="entry name" value="RECOMBINASES_3"/>
    <property type="match status" value="2"/>
</dbReference>
<gene>
    <name evidence="5" type="ORF">T472_0204350</name>
</gene>
<protein>
    <submittedName>
        <fullName evidence="5">Recombinase</fullName>
    </submittedName>
</protein>
<dbReference type="Proteomes" id="UP000017747">
    <property type="component" value="Unassembled WGS sequence"/>
</dbReference>
<dbReference type="Gene3D" id="3.40.50.1390">
    <property type="entry name" value="Resolvase, N-terminal catalytic domain"/>
    <property type="match status" value="2"/>
</dbReference>
<dbReference type="InterPro" id="IPR011109">
    <property type="entry name" value="DNA_bind_recombinase_dom"/>
</dbReference>
<dbReference type="InterPro" id="IPR006119">
    <property type="entry name" value="Resolv_N"/>
</dbReference>
<dbReference type="SMART" id="SM00857">
    <property type="entry name" value="Resolvase"/>
    <property type="match status" value="2"/>
</dbReference>
<accession>V7I975</accession>
<dbReference type="InterPro" id="IPR050639">
    <property type="entry name" value="SSR_resolvase"/>
</dbReference>
<dbReference type="STRING" id="994573.T472_0204350"/>
<evidence type="ECO:0000256" key="2">
    <source>
        <dbReference type="SAM" id="MobiDB-lite"/>
    </source>
</evidence>
<keyword evidence="6" id="KW-1185">Reference proteome</keyword>
<dbReference type="InterPro" id="IPR036162">
    <property type="entry name" value="Resolvase-like_N_sf"/>
</dbReference>
<dbReference type="eggNOG" id="COG1961">
    <property type="taxonomic scope" value="Bacteria"/>
</dbReference>
<feature type="domain" description="Recombinase" evidence="4">
    <location>
        <begin position="790"/>
        <end position="916"/>
    </location>
</feature>
<dbReference type="Pfam" id="PF07508">
    <property type="entry name" value="Recombinase"/>
    <property type="match status" value="2"/>
</dbReference>
<dbReference type="AlphaFoldDB" id="V7I975"/>
<dbReference type="InterPro" id="IPR038109">
    <property type="entry name" value="DNA_bind_recomb_sf"/>
</dbReference>
<dbReference type="PANTHER" id="PTHR30461:SF23">
    <property type="entry name" value="DNA RECOMBINASE-RELATED"/>
    <property type="match status" value="1"/>
</dbReference>
<dbReference type="GO" id="GO:0003677">
    <property type="term" value="F:DNA binding"/>
    <property type="evidence" value="ECO:0007669"/>
    <property type="project" value="InterPro"/>
</dbReference>
<reference evidence="5 6" key="1">
    <citation type="journal article" date="2014" name="Genome Announc.">
        <title>Genome Sequence of Youngiibacter fragilis, the Type Strain of the Genus Youngiibacter.</title>
        <authorList>
            <person name="Wawrik C.B."/>
            <person name="Callaghan A.V."/>
            <person name="Stamps B.W."/>
            <person name="Wawrik B."/>
        </authorList>
    </citation>
    <scope>NUCLEOTIDE SEQUENCE [LARGE SCALE GENOMIC DNA]</scope>
    <source>
        <strain evidence="5 6">232.1</strain>
    </source>
</reference>
<feature type="region of interest" description="Disordered" evidence="2">
    <location>
        <begin position="559"/>
        <end position="579"/>
    </location>
</feature>
<evidence type="ECO:0000313" key="6">
    <source>
        <dbReference type="Proteomes" id="UP000017747"/>
    </source>
</evidence>
<dbReference type="GO" id="GO:0000150">
    <property type="term" value="F:DNA strand exchange activity"/>
    <property type="evidence" value="ECO:0007669"/>
    <property type="project" value="InterPro"/>
</dbReference>
<feature type="coiled-coil region" evidence="1">
    <location>
        <begin position="1018"/>
        <end position="1084"/>
    </location>
</feature>
<dbReference type="RefSeq" id="WP_023387791.1">
    <property type="nucleotide sequence ID" value="NZ_AXUN02000059.1"/>
</dbReference>
<dbReference type="PANTHER" id="PTHR30461">
    <property type="entry name" value="DNA-INVERTASE FROM LAMBDOID PROPHAGE"/>
    <property type="match status" value="1"/>
</dbReference>
<feature type="domain" description="Resolvase/invertase-type recombinase catalytic" evidence="3">
    <location>
        <begin position="632"/>
        <end position="782"/>
    </location>
</feature>
<name>V7I975_9CLOT</name>
<evidence type="ECO:0000259" key="3">
    <source>
        <dbReference type="PROSITE" id="PS51736"/>
    </source>
</evidence>
<feature type="domain" description="Recombinase" evidence="4">
    <location>
        <begin position="188"/>
        <end position="314"/>
    </location>
</feature>
<dbReference type="Pfam" id="PF00239">
    <property type="entry name" value="Resolvase"/>
    <property type="match status" value="2"/>
</dbReference>